<dbReference type="PANTHER" id="PTHR30050:SF5">
    <property type="entry name" value="DNAA REGULATORY INACTIVATOR HDA"/>
    <property type="match status" value="1"/>
</dbReference>
<name>A0ABT8YJ72_9HYPH</name>
<dbReference type="EMBL" id="JAUOZU010000006">
    <property type="protein sequence ID" value="MDO6963735.1"/>
    <property type="molecule type" value="Genomic_DNA"/>
</dbReference>
<protein>
    <submittedName>
        <fullName evidence="1">DnaA regulatory inactivator HdaA</fullName>
    </submittedName>
</protein>
<dbReference type="Gene3D" id="3.40.50.300">
    <property type="entry name" value="P-loop containing nucleotide triphosphate hydrolases"/>
    <property type="match status" value="1"/>
</dbReference>
<dbReference type="InterPro" id="IPR027417">
    <property type="entry name" value="P-loop_NTPase"/>
</dbReference>
<reference evidence="1" key="1">
    <citation type="journal article" date="2015" name="Int. J. Syst. Evol. Microbiol.">
        <title>Rhizobium alvei sp. nov., isolated from a freshwater river.</title>
        <authorList>
            <person name="Sheu S.Y."/>
            <person name="Huang H.W."/>
            <person name="Young C.C."/>
            <person name="Chen W.M."/>
        </authorList>
    </citation>
    <scope>NUCLEOTIDE SEQUENCE</scope>
    <source>
        <strain evidence="1">TNR-22</strain>
    </source>
</reference>
<gene>
    <name evidence="1" type="primary">hdaA</name>
    <name evidence="1" type="ORF">Q4481_07180</name>
</gene>
<dbReference type="NCBIfam" id="NF006571">
    <property type="entry name" value="PRK09087.1"/>
    <property type="match status" value="1"/>
</dbReference>
<reference evidence="1" key="2">
    <citation type="submission" date="2023-07" db="EMBL/GenBank/DDBJ databases">
        <authorList>
            <person name="Shen H."/>
        </authorList>
    </citation>
    <scope>NUCLEOTIDE SEQUENCE</scope>
    <source>
        <strain evidence="1">TNR-22</strain>
    </source>
</reference>
<sequence length="234" mass="25333">MTHSHRSGKKGPDQLPLAFPVESAAGREDLVVSDPVSAAAAIIDRWPDWPSPVVIITGPQGSGKTHLAQVWQDFSHAVAIHPDGSGEAVPLAGAGPVLFEDADRRGFDETEFFHVINAVRSAGTTLLVTARAWPLSWGVRLPDLSSRLKAATTVEIGPPDDLLLTQIFFKLFADRQLVIDERLVAYMVSRMERSLASAQAIVERLDLLALARGTRITRSLVAEVLDEVAGEDQD</sequence>
<dbReference type="SUPFAM" id="SSF52540">
    <property type="entry name" value="P-loop containing nucleoside triphosphate hydrolases"/>
    <property type="match status" value="1"/>
</dbReference>
<dbReference type="Proteomes" id="UP001174932">
    <property type="component" value="Unassembled WGS sequence"/>
</dbReference>
<evidence type="ECO:0000313" key="2">
    <source>
        <dbReference type="Proteomes" id="UP001174932"/>
    </source>
</evidence>
<organism evidence="1 2">
    <name type="scientific">Rhizobium alvei</name>
    <dbReference type="NCBI Taxonomy" id="1132659"/>
    <lineage>
        <taxon>Bacteria</taxon>
        <taxon>Pseudomonadati</taxon>
        <taxon>Pseudomonadota</taxon>
        <taxon>Alphaproteobacteria</taxon>
        <taxon>Hyphomicrobiales</taxon>
        <taxon>Rhizobiaceae</taxon>
        <taxon>Rhizobium/Agrobacterium group</taxon>
        <taxon>Rhizobium</taxon>
    </lineage>
</organism>
<dbReference type="PANTHER" id="PTHR30050">
    <property type="entry name" value="CHROMOSOMAL REPLICATION INITIATOR PROTEIN DNAA"/>
    <property type="match status" value="1"/>
</dbReference>
<keyword evidence="2" id="KW-1185">Reference proteome</keyword>
<comment type="caution">
    <text evidence="1">The sequence shown here is derived from an EMBL/GenBank/DDBJ whole genome shotgun (WGS) entry which is preliminary data.</text>
</comment>
<proteinExistence type="predicted"/>
<dbReference type="RefSeq" id="WP_304375648.1">
    <property type="nucleotide sequence ID" value="NZ_JAUOZU010000006.1"/>
</dbReference>
<accession>A0ABT8YJ72</accession>
<evidence type="ECO:0000313" key="1">
    <source>
        <dbReference type="EMBL" id="MDO6963735.1"/>
    </source>
</evidence>
<dbReference type="Gene3D" id="1.10.8.60">
    <property type="match status" value="1"/>
</dbReference>